<accession>A0A8S1CVY8</accession>
<keyword evidence="12" id="KW-0675">Receptor</keyword>
<dbReference type="FunFam" id="1.20.1070.10:FF:000044">
    <property type="entry name" value="Opsin, ultraviolet-sensitive"/>
    <property type="match status" value="1"/>
</dbReference>
<evidence type="ECO:0000313" key="18">
    <source>
        <dbReference type="EMBL" id="CAB3372958.1"/>
    </source>
</evidence>
<dbReference type="AlphaFoldDB" id="A0A8S1CVY8"/>
<evidence type="ECO:0000256" key="8">
    <source>
        <dbReference type="ARBA" id="ARBA00022991"/>
    </source>
</evidence>
<dbReference type="GO" id="GO:0007601">
    <property type="term" value="P:visual perception"/>
    <property type="evidence" value="ECO:0007669"/>
    <property type="project" value="UniProtKB-KW"/>
</dbReference>
<keyword evidence="11" id="KW-1015">Disulfide bond</keyword>
<keyword evidence="4" id="KW-0716">Sensory transduction</keyword>
<dbReference type="Proteomes" id="UP000494165">
    <property type="component" value="Unassembled WGS sequence"/>
</dbReference>
<dbReference type="GO" id="GO:0004930">
    <property type="term" value="F:G protein-coupled receptor activity"/>
    <property type="evidence" value="ECO:0007669"/>
    <property type="project" value="UniProtKB-KW"/>
</dbReference>
<evidence type="ECO:0000256" key="6">
    <source>
        <dbReference type="ARBA" id="ARBA00022925"/>
    </source>
</evidence>
<feature type="transmembrane region" description="Helical" evidence="16">
    <location>
        <begin position="122"/>
        <end position="148"/>
    </location>
</feature>
<evidence type="ECO:0000256" key="3">
    <source>
        <dbReference type="ARBA" id="ARBA00022543"/>
    </source>
</evidence>
<feature type="transmembrane region" description="Helical" evidence="16">
    <location>
        <begin position="93"/>
        <end position="116"/>
    </location>
</feature>
<protein>
    <recommendedName>
        <fullName evidence="17">G-protein coupled receptors family 1 profile domain-containing protein</fullName>
    </recommendedName>
</protein>
<dbReference type="SUPFAM" id="SSF81321">
    <property type="entry name" value="Family A G protein-coupled receptor-like"/>
    <property type="match status" value="1"/>
</dbReference>
<comment type="caution">
    <text evidence="18">The sequence shown here is derived from an EMBL/GenBank/DDBJ whole genome shotgun (WGS) entry which is preliminary data.</text>
</comment>
<dbReference type="GO" id="GO:0016020">
    <property type="term" value="C:membrane"/>
    <property type="evidence" value="ECO:0007669"/>
    <property type="project" value="UniProtKB-SubCell"/>
</dbReference>
<dbReference type="PANTHER" id="PTHR24240">
    <property type="entry name" value="OPSIN"/>
    <property type="match status" value="1"/>
</dbReference>
<keyword evidence="7 16" id="KW-1133">Transmembrane helix</keyword>
<keyword evidence="14" id="KW-0807">Transducer</keyword>
<evidence type="ECO:0000256" key="9">
    <source>
        <dbReference type="ARBA" id="ARBA00023040"/>
    </source>
</evidence>
<keyword evidence="8" id="KW-0157">Chromophore</keyword>
<dbReference type="Gene3D" id="1.20.1070.10">
    <property type="entry name" value="Rhodopsin 7-helix transmembrane proteins"/>
    <property type="match status" value="1"/>
</dbReference>
<keyword evidence="15" id="KW-0844">Vision</keyword>
<organism evidence="18 19">
    <name type="scientific">Cloeon dipterum</name>
    <dbReference type="NCBI Taxonomy" id="197152"/>
    <lineage>
        <taxon>Eukaryota</taxon>
        <taxon>Metazoa</taxon>
        <taxon>Ecdysozoa</taxon>
        <taxon>Arthropoda</taxon>
        <taxon>Hexapoda</taxon>
        <taxon>Insecta</taxon>
        <taxon>Pterygota</taxon>
        <taxon>Palaeoptera</taxon>
        <taxon>Ephemeroptera</taxon>
        <taxon>Pisciforma</taxon>
        <taxon>Baetidae</taxon>
        <taxon>Cloeon</taxon>
    </lineage>
</organism>
<keyword evidence="9" id="KW-0297">G-protein coupled receptor</keyword>
<evidence type="ECO:0000256" key="12">
    <source>
        <dbReference type="ARBA" id="ARBA00023170"/>
    </source>
</evidence>
<dbReference type="CDD" id="cd15079">
    <property type="entry name" value="7tmA_photoreceptors_insect"/>
    <property type="match status" value="1"/>
</dbReference>
<dbReference type="GO" id="GO:0007602">
    <property type="term" value="P:phototransduction"/>
    <property type="evidence" value="ECO:0007669"/>
    <property type="project" value="UniProtKB-KW"/>
</dbReference>
<dbReference type="PROSITE" id="PS00238">
    <property type="entry name" value="OPSIN"/>
    <property type="match status" value="1"/>
</dbReference>
<sequence length="370" mass="41713">MFLHENTSNLAFGPLALPVQSSEPARTLVWNVPADKLHEIPDHWFKYPAVDSHVHFILAIVYILFMIFALTGNGMVIWIFATSKSLRSASNMFVVNLAIADFVMMLKAPIVIYNSLYEGYELGLWGCQIFATMGAYSGIVQATTNLCIAYDRYKNISSPLDGQMSKKKAFFFILLTWGWATPWTLMPLFEYWGRFVAEGFLTTCSFDFLTNTMDIKLFVFFIFTFSYAIPMFMTMFFYSQIVSQVFNHEKALRKQAKKMNVESLRSGDQAAVSAEARIAKTAITICGLFVFSWTPYAVIALIGAFGNQALITPLVSMVPALCCKLVACFDPYVYAISHPKYRLELKERCACLGINEEQPAKNEDTKTTAA</sequence>
<keyword evidence="13" id="KW-0325">Glycoprotein</keyword>
<keyword evidence="10 16" id="KW-0472">Membrane</keyword>
<dbReference type="SMART" id="SM01381">
    <property type="entry name" value="7TM_GPCR_Srsx"/>
    <property type="match status" value="1"/>
</dbReference>
<evidence type="ECO:0000256" key="7">
    <source>
        <dbReference type="ARBA" id="ARBA00022989"/>
    </source>
</evidence>
<dbReference type="InterPro" id="IPR050125">
    <property type="entry name" value="GPCR_opsins"/>
</dbReference>
<feature type="domain" description="G-protein coupled receptors family 1 profile" evidence="17">
    <location>
        <begin position="72"/>
        <end position="334"/>
    </location>
</feature>
<dbReference type="Pfam" id="PF00001">
    <property type="entry name" value="7tm_1"/>
    <property type="match status" value="1"/>
</dbReference>
<feature type="transmembrane region" description="Helical" evidence="16">
    <location>
        <begin position="169"/>
        <end position="189"/>
    </location>
</feature>
<feature type="transmembrane region" description="Helical" evidence="16">
    <location>
        <begin position="217"/>
        <end position="238"/>
    </location>
</feature>
<dbReference type="OrthoDB" id="2105199at2759"/>
<reference evidence="18 19" key="1">
    <citation type="submission" date="2020-04" db="EMBL/GenBank/DDBJ databases">
        <authorList>
            <person name="Alioto T."/>
            <person name="Alioto T."/>
            <person name="Gomez Garrido J."/>
        </authorList>
    </citation>
    <scope>NUCLEOTIDE SEQUENCE [LARGE SCALE GENOMIC DNA]</scope>
</reference>
<keyword evidence="3" id="KW-0600">Photoreceptor protein</keyword>
<dbReference type="PRINTS" id="PR00577">
    <property type="entry name" value="OPSINRH3RH4"/>
</dbReference>
<dbReference type="GO" id="GO:0009881">
    <property type="term" value="F:photoreceptor activity"/>
    <property type="evidence" value="ECO:0007669"/>
    <property type="project" value="UniProtKB-KW"/>
</dbReference>
<evidence type="ECO:0000256" key="4">
    <source>
        <dbReference type="ARBA" id="ARBA00022606"/>
    </source>
</evidence>
<evidence type="ECO:0000256" key="15">
    <source>
        <dbReference type="ARBA" id="ARBA00023305"/>
    </source>
</evidence>
<evidence type="ECO:0000256" key="11">
    <source>
        <dbReference type="ARBA" id="ARBA00023157"/>
    </source>
</evidence>
<evidence type="ECO:0000256" key="10">
    <source>
        <dbReference type="ARBA" id="ARBA00023136"/>
    </source>
</evidence>
<keyword evidence="19" id="KW-1185">Reference proteome</keyword>
<proteinExistence type="inferred from homology"/>
<keyword evidence="5 16" id="KW-0812">Transmembrane</keyword>
<comment type="subcellular location">
    <subcellularLocation>
        <location evidence="1">Membrane</location>
        <topology evidence="1">Multi-pass membrane protein</topology>
    </subcellularLocation>
</comment>
<comment type="similarity">
    <text evidence="2">Belongs to the G-protein coupled receptor 1 family.</text>
</comment>
<feature type="transmembrane region" description="Helical" evidence="16">
    <location>
        <begin position="317"/>
        <end position="336"/>
    </location>
</feature>
<name>A0A8S1CVY8_9INSE</name>
<evidence type="ECO:0000259" key="17">
    <source>
        <dbReference type="PROSITE" id="PS50262"/>
    </source>
</evidence>
<dbReference type="InterPro" id="IPR000276">
    <property type="entry name" value="GPCR_Rhodpsn"/>
</dbReference>
<dbReference type="InterPro" id="IPR027430">
    <property type="entry name" value="Retinal_BS"/>
</dbReference>
<feature type="transmembrane region" description="Helical" evidence="16">
    <location>
        <begin position="282"/>
        <end position="305"/>
    </location>
</feature>
<gene>
    <name evidence="18" type="ORF">CLODIP_2_CD11074</name>
</gene>
<evidence type="ECO:0000256" key="16">
    <source>
        <dbReference type="SAM" id="Phobius"/>
    </source>
</evidence>
<evidence type="ECO:0000313" key="19">
    <source>
        <dbReference type="Proteomes" id="UP000494165"/>
    </source>
</evidence>
<evidence type="ECO:0000256" key="1">
    <source>
        <dbReference type="ARBA" id="ARBA00004141"/>
    </source>
</evidence>
<dbReference type="EMBL" id="CADEPI010000078">
    <property type="protein sequence ID" value="CAB3372958.1"/>
    <property type="molecule type" value="Genomic_DNA"/>
</dbReference>
<evidence type="ECO:0000256" key="5">
    <source>
        <dbReference type="ARBA" id="ARBA00022692"/>
    </source>
</evidence>
<feature type="transmembrane region" description="Helical" evidence="16">
    <location>
        <begin position="54"/>
        <end position="81"/>
    </location>
</feature>
<evidence type="ECO:0000256" key="2">
    <source>
        <dbReference type="ARBA" id="ARBA00010663"/>
    </source>
</evidence>
<dbReference type="InterPro" id="IPR017452">
    <property type="entry name" value="GPCR_Rhodpsn_7TM"/>
</dbReference>
<keyword evidence="6" id="KW-0681">Retinal protein</keyword>
<dbReference type="PROSITE" id="PS50262">
    <property type="entry name" value="G_PROTEIN_RECEP_F1_2"/>
    <property type="match status" value="1"/>
</dbReference>
<dbReference type="PRINTS" id="PR00237">
    <property type="entry name" value="GPCRRHODOPSN"/>
</dbReference>
<evidence type="ECO:0000256" key="14">
    <source>
        <dbReference type="ARBA" id="ARBA00023224"/>
    </source>
</evidence>
<dbReference type="InterPro" id="IPR001760">
    <property type="entry name" value="Opsin"/>
</dbReference>
<evidence type="ECO:0000256" key="13">
    <source>
        <dbReference type="ARBA" id="ARBA00023180"/>
    </source>
</evidence>